<evidence type="ECO:0008006" key="5">
    <source>
        <dbReference type="Google" id="ProtNLM"/>
    </source>
</evidence>
<dbReference type="Proteomes" id="UP000481876">
    <property type="component" value="Unassembled WGS sequence"/>
</dbReference>
<protein>
    <recommendedName>
        <fullName evidence="5">DUF3426 domain-containing protein</fullName>
    </recommendedName>
</protein>
<feature type="transmembrane region" description="Helical" evidence="2">
    <location>
        <begin position="96"/>
        <end position="119"/>
    </location>
</feature>
<reference evidence="3 4" key="1">
    <citation type="submission" date="2019-09" db="EMBL/GenBank/DDBJ databases">
        <title>Taxonomic organization of the family Brucellaceae based on a phylogenomic approach.</title>
        <authorList>
            <person name="Leclercq S."/>
            <person name="Cloeckaert A."/>
            <person name="Zygmunt M.S."/>
        </authorList>
    </citation>
    <scope>NUCLEOTIDE SEQUENCE [LARGE SCALE GENOMIC DNA]</scope>
    <source>
        <strain evidence="3 4">LMG 3313</strain>
    </source>
</reference>
<sequence>MSQCVAPVEGAKNAKEDDGMMAKQPSTAQMSRAPSCENHRATRFASDAGLIEDAEFETIVPGSSPRKFLSYGIPQKPLAPRKLMSETSLPSGWPGFGYWVFVALCATTAFWMAGGYTLLAGKPLSGGQPTLPLISALQLTDLKTSVGMHDKGKILSVGGRIRNTTSEERATPPLIVMITYSDGSKRERRLAPGEAMLKPGAYIDFETMLPALRGTIEKVDVRLATPA</sequence>
<proteinExistence type="predicted"/>
<evidence type="ECO:0000313" key="4">
    <source>
        <dbReference type="Proteomes" id="UP000481876"/>
    </source>
</evidence>
<evidence type="ECO:0000256" key="1">
    <source>
        <dbReference type="SAM" id="MobiDB-lite"/>
    </source>
</evidence>
<gene>
    <name evidence="3" type="ORF">F9L04_13855</name>
</gene>
<comment type="caution">
    <text evidence="3">The sequence shown here is derived from an EMBL/GenBank/DDBJ whole genome shotgun (WGS) entry which is preliminary data.</text>
</comment>
<evidence type="ECO:0000256" key="2">
    <source>
        <dbReference type="SAM" id="Phobius"/>
    </source>
</evidence>
<name>A0A6L3Z4D5_BRUAN</name>
<accession>A0A6L3Z4D5</accession>
<keyword evidence="2" id="KW-1133">Transmembrane helix</keyword>
<keyword evidence="2" id="KW-0812">Transmembrane</keyword>
<dbReference type="EMBL" id="WBWS01000013">
    <property type="protein sequence ID" value="KAB2768092.1"/>
    <property type="molecule type" value="Genomic_DNA"/>
</dbReference>
<evidence type="ECO:0000313" key="3">
    <source>
        <dbReference type="EMBL" id="KAB2768092.1"/>
    </source>
</evidence>
<keyword evidence="2" id="KW-0472">Membrane</keyword>
<dbReference type="AlphaFoldDB" id="A0A6L3Z4D5"/>
<feature type="region of interest" description="Disordered" evidence="1">
    <location>
        <begin position="1"/>
        <end position="21"/>
    </location>
</feature>
<organism evidence="3 4">
    <name type="scientific">Brucella anthropi</name>
    <name type="common">Ochrobactrum anthropi</name>
    <dbReference type="NCBI Taxonomy" id="529"/>
    <lineage>
        <taxon>Bacteria</taxon>
        <taxon>Pseudomonadati</taxon>
        <taxon>Pseudomonadota</taxon>
        <taxon>Alphaproteobacteria</taxon>
        <taxon>Hyphomicrobiales</taxon>
        <taxon>Brucellaceae</taxon>
        <taxon>Brucella/Ochrobactrum group</taxon>
        <taxon>Brucella</taxon>
    </lineage>
</organism>